<dbReference type="InterPro" id="IPR007829">
    <property type="entry name" value="TM2"/>
</dbReference>
<reference evidence="9" key="1">
    <citation type="journal article" date="2019" name="Int. J. Syst. Evol. Microbiol.">
        <title>The Global Catalogue of Microorganisms (GCM) 10K type strain sequencing project: providing services to taxonomists for standard genome sequencing and annotation.</title>
        <authorList>
            <consortium name="The Broad Institute Genomics Platform"/>
            <consortium name="The Broad Institute Genome Sequencing Center for Infectious Disease"/>
            <person name="Wu L."/>
            <person name="Ma J."/>
        </authorList>
    </citation>
    <scope>NUCLEOTIDE SEQUENCE [LARGE SCALE GENOMIC DNA]</scope>
    <source>
        <strain evidence="9">JCM 17808</strain>
    </source>
</reference>
<sequence length="172" mass="18284">MNTPTFPPSVDPHPRATPPAGAGPDGYGADEERIHTMYTAGGPEGRVTHHPLPQTHPGAGFQPTPGTVGARDHHGQRSFLTAALLSILVGSFGVDRFYLGKIGTGVLKLVTLGGFGVWWIIDAILLLTNSTRDAEGRELHGYAENRTIAFVVAGVVGGLTLLNGFWFPVFLF</sequence>
<evidence type="ECO:0000313" key="8">
    <source>
        <dbReference type="EMBL" id="GAA4383532.1"/>
    </source>
</evidence>
<dbReference type="EMBL" id="BAABGL010000002">
    <property type="protein sequence ID" value="GAA4383532.1"/>
    <property type="molecule type" value="Genomic_DNA"/>
</dbReference>
<evidence type="ECO:0000256" key="1">
    <source>
        <dbReference type="ARBA" id="ARBA00004141"/>
    </source>
</evidence>
<keyword evidence="3 6" id="KW-1133">Transmembrane helix</keyword>
<comment type="subcellular location">
    <subcellularLocation>
        <location evidence="1">Membrane</location>
        <topology evidence="1">Multi-pass membrane protein</topology>
    </subcellularLocation>
</comment>
<dbReference type="InterPro" id="IPR050932">
    <property type="entry name" value="TM2D1-3-like"/>
</dbReference>
<keyword evidence="2 6" id="KW-0812">Transmembrane</keyword>
<organism evidence="8 9">
    <name type="scientific">Brevibacterium pityocampae</name>
    <dbReference type="NCBI Taxonomy" id="506594"/>
    <lineage>
        <taxon>Bacteria</taxon>
        <taxon>Bacillati</taxon>
        <taxon>Actinomycetota</taxon>
        <taxon>Actinomycetes</taxon>
        <taxon>Micrococcales</taxon>
        <taxon>Brevibacteriaceae</taxon>
        <taxon>Brevibacterium</taxon>
    </lineage>
</organism>
<dbReference type="PANTHER" id="PTHR21016">
    <property type="entry name" value="BETA-AMYLOID BINDING PROTEIN-RELATED"/>
    <property type="match status" value="1"/>
</dbReference>
<gene>
    <name evidence="8" type="ORF">GCM10023167_03140</name>
</gene>
<dbReference type="PANTHER" id="PTHR21016:SF25">
    <property type="entry name" value="TM2 DOMAIN-CONTAINING PROTEIN DDB_G0277895-RELATED"/>
    <property type="match status" value="1"/>
</dbReference>
<proteinExistence type="predicted"/>
<evidence type="ECO:0000256" key="3">
    <source>
        <dbReference type="ARBA" id="ARBA00022989"/>
    </source>
</evidence>
<feature type="transmembrane region" description="Helical" evidence="6">
    <location>
        <begin position="79"/>
        <end position="99"/>
    </location>
</feature>
<evidence type="ECO:0000313" key="9">
    <source>
        <dbReference type="Proteomes" id="UP001500642"/>
    </source>
</evidence>
<protein>
    <recommendedName>
        <fullName evidence="7">TM2 domain-containing protein</fullName>
    </recommendedName>
</protein>
<comment type="caution">
    <text evidence="8">The sequence shown here is derived from an EMBL/GenBank/DDBJ whole genome shotgun (WGS) entry which is preliminary data.</text>
</comment>
<keyword evidence="4 6" id="KW-0472">Membrane</keyword>
<evidence type="ECO:0000259" key="7">
    <source>
        <dbReference type="Pfam" id="PF05154"/>
    </source>
</evidence>
<dbReference type="Proteomes" id="UP001500642">
    <property type="component" value="Unassembled WGS sequence"/>
</dbReference>
<feature type="transmembrane region" description="Helical" evidence="6">
    <location>
        <begin position="148"/>
        <end position="171"/>
    </location>
</feature>
<name>A0ABP8J1V7_9MICO</name>
<feature type="region of interest" description="Disordered" evidence="5">
    <location>
        <begin position="1"/>
        <end position="30"/>
    </location>
</feature>
<evidence type="ECO:0000256" key="6">
    <source>
        <dbReference type="SAM" id="Phobius"/>
    </source>
</evidence>
<feature type="compositionally biased region" description="Pro residues" evidence="5">
    <location>
        <begin position="1"/>
        <end position="17"/>
    </location>
</feature>
<dbReference type="Pfam" id="PF05154">
    <property type="entry name" value="TM2"/>
    <property type="match status" value="1"/>
</dbReference>
<evidence type="ECO:0000256" key="5">
    <source>
        <dbReference type="SAM" id="MobiDB-lite"/>
    </source>
</evidence>
<accession>A0ABP8J1V7</accession>
<keyword evidence="9" id="KW-1185">Reference proteome</keyword>
<dbReference type="RefSeq" id="WP_345029290.1">
    <property type="nucleotide sequence ID" value="NZ_BAABGL010000002.1"/>
</dbReference>
<feature type="transmembrane region" description="Helical" evidence="6">
    <location>
        <begin position="105"/>
        <end position="127"/>
    </location>
</feature>
<evidence type="ECO:0000256" key="2">
    <source>
        <dbReference type="ARBA" id="ARBA00022692"/>
    </source>
</evidence>
<feature type="domain" description="TM2" evidence="7">
    <location>
        <begin position="76"/>
        <end position="124"/>
    </location>
</feature>
<evidence type="ECO:0000256" key="4">
    <source>
        <dbReference type="ARBA" id="ARBA00023136"/>
    </source>
</evidence>